<name>A0A1I3BAC7_9RHOB</name>
<proteinExistence type="predicted"/>
<keyword evidence="2" id="KW-1185">Reference proteome</keyword>
<organism evidence="1 2">
    <name type="scientific">Paracoccus aminovorans</name>
    <dbReference type="NCBI Taxonomy" id="34004"/>
    <lineage>
        <taxon>Bacteria</taxon>
        <taxon>Pseudomonadati</taxon>
        <taxon>Pseudomonadota</taxon>
        <taxon>Alphaproteobacteria</taxon>
        <taxon>Rhodobacterales</taxon>
        <taxon>Paracoccaceae</taxon>
        <taxon>Paracoccus</taxon>
    </lineage>
</organism>
<reference evidence="1 2" key="1">
    <citation type="submission" date="2016-10" db="EMBL/GenBank/DDBJ databases">
        <authorList>
            <person name="de Groot N.N."/>
        </authorList>
    </citation>
    <scope>NUCLEOTIDE SEQUENCE [LARGE SCALE GENOMIC DNA]</scope>
    <source>
        <strain evidence="1 2">DSM 8537</strain>
    </source>
</reference>
<protein>
    <submittedName>
        <fullName evidence="1">Uncharacterized protein</fullName>
    </submittedName>
</protein>
<accession>A0A1I3BAC7</accession>
<dbReference type="STRING" id="34004.SAMN04488021_12025"/>
<dbReference type="Proteomes" id="UP000183635">
    <property type="component" value="Unassembled WGS sequence"/>
</dbReference>
<gene>
    <name evidence="1" type="ORF">SAMN04488021_12025</name>
</gene>
<evidence type="ECO:0000313" key="1">
    <source>
        <dbReference type="EMBL" id="SFH58661.1"/>
    </source>
</evidence>
<dbReference type="EMBL" id="FOPU01000020">
    <property type="protein sequence ID" value="SFH58661.1"/>
    <property type="molecule type" value="Genomic_DNA"/>
</dbReference>
<sequence length="498" mass="50724">MPNKAIVRGVLMDATLAPISEGKIVATLSGSDVFGGTRIVTQRVEATTNARGEWSLNLIVNAEGDTAGTSWTIEGYNQYVAKVFEVKSLFLASAQDITLGDLERTSAQNLKAAKEGGLARLIVAQDFSGYEALPFGQKRDSDLVLVDARDAPLAIHAGLSGALFRGVQRVYLGGRAVPLLDARGATLIAGQGAGVAPTVAQQPTITPAGAGLGATVVLNLGAATGTPAPVAEWDVTLNGDSLRASVDGQMRLQLARAGEYALAVRWVNEAGAVQATTASLIVEPEAPVVVDMTRAAGYFDANSAVAGSAAAVTGLANAGNGGWALAATASGAAIAMGAEGIVFADGRSLQATNLSNPNVDGAFIVVRAVLDAYGSGVAQILAANPSGGTIAIQNNNGSLQARYHDGSARSIALGTVTYGQEFVVGIEVNNAAGTVRAFSLAGTMLSETPAGTPGVNFSQVRTGQYVRGTVKQIAVCTKPVGGSFALRFEDVIAHFRGA</sequence>
<evidence type="ECO:0000313" key="2">
    <source>
        <dbReference type="Proteomes" id="UP000183635"/>
    </source>
</evidence>
<dbReference type="AlphaFoldDB" id="A0A1I3BAC7"/>